<dbReference type="EMBL" id="JAUNZN010000001">
    <property type="protein sequence ID" value="KAK4828714.1"/>
    <property type="molecule type" value="Genomic_DNA"/>
</dbReference>
<evidence type="ECO:0000313" key="3">
    <source>
        <dbReference type="Proteomes" id="UP001333110"/>
    </source>
</evidence>
<accession>A0AAN7NQM5</accession>
<dbReference type="AlphaFoldDB" id="A0AAN7NQM5"/>
<feature type="chain" id="PRO_5042941707" evidence="1">
    <location>
        <begin position="17"/>
        <end position="92"/>
    </location>
</feature>
<keyword evidence="3" id="KW-1185">Reference proteome</keyword>
<dbReference type="Proteomes" id="UP001333110">
    <property type="component" value="Unassembled WGS sequence"/>
</dbReference>
<proteinExistence type="predicted"/>
<keyword evidence="1" id="KW-0732">Signal</keyword>
<feature type="signal peptide" evidence="1">
    <location>
        <begin position="1"/>
        <end position="16"/>
    </location>
</feature>
<evidence type="ECO:0000256" key="1">
    <source>
        <dbReference type="SAM" id="SignalP"/>
    </source>
</evidence>
<protein>
    <submittedName>
        <fullName evidence="2">Uncharacterized protein</fullName>
    </submittedName>
</protein>
<sequence length="92" mass="10560">MITSLVLLATLFLVQARMLLAFLATWSHCWLICLDLKKLDEWASRNLMKFNTGKCQVLPLGRYNPRHQDRLGAAGWKAALQGRTRVSRWTTS</sequence>
<name>A0AAN7NQM5_MYCAM</name>
<organism evidence="2 3">
    <name type="scientific">Mycteria americana</name>
    <name type="common">Wood stork</name>
    <dbReference type="NCBI Taxonomy" id="33587"/>
    <lineage>
        <taxon>Eukaryota</taxon>
        <taxon>Metazoa</taxon>
        <taxon>Chordata</taxon>
        <taxon>Craniata</taxon>
        <taxon>Vertebrata</taxon>
        <taxon>Euteleostomi</taxon>
        <taxon>Archelosauria</taxon>
        <taxon>Archosauria</taxon>
        <taxon>Dinosauria</taxon>
        <taxon>Saurischia</taxon>
        <taxon>Theropoda</taxon>
        <taxon>Coelurosauria</taxon>
        <taxon>Aves</taxon>
        <taxon>Neognathae</taxon>
        <taxon>Neoaves</taxon>
        <taxon>Aequornithes</taxon>
        <taxon>Ciconiiformes</taxon>
        <taxon>Ciconiidae</taxon>
        <taxon>Mycteria</taxon>
    </lineage>
</organism>
<gene>
    <name evidence="2" type="ORF">QYF61_000552</name>
</gene>
<reference evidence="2 3" key="1">
    <citation type="journal article" date="2023" name="J. Hered.">
        <title>Chromosome-level genome of the wood stork (Mycteria americana) provides insight into avian chromosome evolution.</title>
        <authorList>
            <person name="Flamio R. Jr."/>
            <person name="Ramstad K.M."/>
        </authorList>
    </citation>
    <scope>NUCLEOTIDE SEQUENCE [LARGE SCALE GENOMIC DNA]</scope>
    <source>
        <strain evidence="2">JAX WOST 10</strain>
    </source>
</reference>
<evidence type="ECO:0000313" key="2">
    <source>
        <dbReference type="EMBL" id="KAK4828714.1"/>
    </source>
</evidence>
<comment type="caution">
    <text evidence="2">The sequence shown here is derived from an EMBL/GenBank/DDBJ whole genome shotgun (WGS) entry which is preliminary data.</text>
</comment>